<proteinExistence type="predicted"/>
<evidence type="ECO:0000256" key="6">
    <source>
        <dbReference type="SAM" id="Phobius"/>
    </source>
</evidence>
<dbReference type="PANTHER" id="PTHR43478:SF1">
    <property type="entry name" value="NA+_H+ ANTIPORTER NHAC-LIKE C-TERMINAL DOMAIN-CONTAINING PROTEIN"/>
    <property type="match status" value="1"/>
</dbReference>
<comment type="subcellular location">
    <subcellularLocation>
        <location evidence="1">Cell membrane</location>
        <topology evidence="1">Multi-pass membrane protein</topology>
    </subcellularLocation>
</comment>
<accession>X0SXI6</accession>
<gene>
    <name evidence="8" type="ORF">S01H1_30525</name>
</gene>
<evidence type="ECO:0000256" key="1">
    <source>
        <dbReference type="ARBA" id="ARBA00004651"/>
    </source>
</evidence>
<feature type="transmembrane region" description="Helical" evidence="6">
    <location>
        <begin position="59"/>
        <end position="77"/>
    </location>
</feature>
<dbReference type="Pfam" id="PF03553">
    <property type="entry name" value="Na_H_antiporter"/>
    <property type="match status" value="1"/>
</dbReference>
<comment type="caution">
    <text evidence="8">The sequence shown here is derived from an EMBL/GenBank/DDBJ whole genome shotgun (WGS) entry which is preliminary data.</text>
</comment>
<dbReference type="AlphaFoldDB" id="X0SXI6"/>
<feature type="transmembrane region" description="Helical" evidence="6">
    <location>
        <begin position="16"/>
        <end position="34"/>
    </location>
</feature>
<reference evidence="8" key="1">
    <citation type="journal article" date="2014" name="Front. Microbiol.">
        <title>High frequency of phylogenetically diverse reductive dehalogenase-homologous genes in deep subseafloor sedimentary metagenomes.</title>
        <authorList>
            <person name="Kawai M."/>
            <person name="Futagami T."/>
            <person name="Toyoda A."/>
            <person name="Takaki Y."/>
            <person name="Nishi S."/>
            <person name="Hori S."/>
            <person name="Arai W."/>
            <person name="Tsubouchi T."/>
            <person name="Morono Y."/>
            <person name="Uchiyama I."/>
            <person name="Ito T."/>
            <person name="Fujiyama A."/>
            <person name="Inagaki F."/>
            <person name="Takami H."/>
        </authorList>
    </citation>
    <scope>NUCLEOTIDE SEQUENCE</scope>
    <source>
        <strain evidence="8">Expedition CK06-06</strain>
    </source>
</reference>
<sequence length="276" mass="30248">LPPLLAIFLAIKTKHVYISLTLGIWLGWTIIHNWNPLTGLIQTVNVLVSVFQDADNTRVVLFSAMMGAIITFTQYSGGMKGFVNWVTRKGLVKTRKSAGLLAWFLGFVIFIEANICVLVSGAVSRPIFDKLKVSREKLSYILDSTSAPKCILIPLNAWGAFVIGLLATQGVENPVRMLVSSMPFNFYAIIALLIVLVVVLTGKDIGPMRKAEKRVLEENKLLRDGAEPLISADVVMMDEKKGIPPRAINMILPVGVMVIMMPVVLLITGKGNIMEG</sequence>
<keyword evidence="3 6" id="KW-0812">Transmembrane</keyword>
<dbReference type="GO" id="GO:0005886">
    <property type="term" value="C:plasma membrane"/>
    <property type="evidence" value="ECO:0007669"/>
    <property type="project" value="UniProtKB-SubCell"/>
</dbReference>
<evidence type="ECO:0000259" key="7">
    <source>
        <dbReference type="Pfam" id="PF03553"/>
    </source>
</evidence>
<protein>
    <recommendedName>
        <fullName evidence="7">Na+/H+ antiporter NhaC-like C-terminal domain-containing protein</fullName>
    </recommendedName>
</protein>
<feature type="non-terminal residue" evidence="8">
    <location>
        <position position="276"/>
    </location>
</feature>
<keyword evidence="5 6" id="KW-0472">Membrane</keyword>
<evidence type="ECO:0000313" key="8">
    <source>
        <dbReference type="EMBL" id="GAF85918.1"/>
    </source>
</evidence>
<feature type="transmembrane region" description="Helical" evidence="6">
    <location>
        <begin position="98"/>
        <end position="123"/>
    </location>
</feature>
<feature type="domain" description="Na+/H+ antiporter NhaC-like C-terminal" evidence="7">
    <location>
        <begin position="161"/>
        <end position="264"/>
    </location>
</feature>
<keyword evidence="2" id="KW-1003">Cell membrane</keyword>
<name>X0SXI6_9ZZZZ</name>
<organism evidence="8">
    <name type="scientific">marine sediment metagenome</name>
    <dbReference type="NCBI Taxonomy" id="412755"/>
    <lineage>
        <taxon>unclassified sequences</taxon>
        <taxon>metagenomes</taxon>
        <taxon>ecological metagenomes</taxon>
    </lineage>
</organism>
<evidence type="ECO:0000256" key="2">
    <source>
        <dbReference type="ARBA" id="ARBA00022475"/>
    </source>
</evidence>
<feature type="transmembrane region" description="Helical" evidence="6">
    <location>
        <begin position="184"/>
        <end position="202"/>
    </location>
</feature>
<feature type="non-terminal residue" evidence="8">
    <location>
        <position position="1"/>
    </location>
</feature>
<dbReference type="InterPro" id="IPR018461">
    <property type="entry name" value="Na/H_Antiport_NhaC-like_C"/>
</dbReference>
<evidence type="ECO:0000256" key="3">
    <source>
        <dbReference type="ARBA" id="ARBA00022692"/>
    </source>
</evidence>
<dbReference type="EMBL" id="BARS01018793">
    <property type="protein sequence ID" value="GAF85918.1"/>
    <property type="molecule type" value="Genomic_DNA"/>
</dbReference>
<dbReference type="PANTHER" id="PTHR43478">
    <property type="entry name" value="NA+/H+ ANTIPORTER-RELATED"/>
    <property type="match status" value="1"/>
</dbReference>
<evidence type="ECO:0000256" key="4">
    <source>
        <dbReference type="ARBA" id="ARBA00022989"/>
    </source>
</evidence>
<keyword evidence="4 6" id="KW-1133">Transmembrane helix</keyword>
<feature type="transmembrane region" description="Helical" evidence="6">
    <location>
        <begin position="247"/>
        <end position="267"/>
    </location>
</feature>
<evidence type="ECO:0000256" key="5">
    <source>
        <dbReference type="ARBA" id="ARBA00023136"/>
    </source>
</evidence>